<dbReference type="EMBL" id="QTLC01000007">
    <property type="protein sequence ID" value="RDY72587.1"/>
    <property type="molecule type" value="Genomic_DNA"/>
</dbReference>
<evidence type="ECO:0000313" key="2">
    <source>
        <dbReference type="Proteomes" id="UP000257032"/>
    </source>
</evidence>
<sequence length="155" mass="17976">MYVDNVRDSIKKLSEEEFEEYVKVLRVVMKEDGKNIRPGTLRKRVENFSKGSETVIESFESYLATFDRLAVGGGLDALRGQKIRMPKTWRQILLKVTSDQPLPPVIRTHVEDEKIARELKGLFVNSVEYCKDEGKVEFYDNLCHFNDFLKIASKK</sequence>
<proteinExistence type="predicted"/>
<gene>
    <name evidence="1" type="ORF">DXT76_01215</name>
</gene>
<accession>A0A3D8VTK0</accession>
<reference evidence="1 2" key="1">
    <citation type="submission" date="2018-08" db="EMBL/GenBank/DDBJ databases">
        <title>Genome sequence of strict halophilic Halobacillus trueperi SS1 isolated from Lunsu, a salty water body of North West Himalayas.</title>
        <authorList>
            <person name="Gupta S."/>
            <person name="Sharma P."/>
            <person name="Dev K."/>
            <person name="Baumler D."/>
            <person name="Sourirajan A."/>
        </authorList>
    </citation>
    <scope>NUCLEOTIDE SEQUENCE [LARGE SCALE GENOMIC DNA]</scope>
    <source>
        <strain evidence="1 2">SS1</strain>
    </source>
</reference>
<name>A0A3D8VTK0_9BACI</name>
<evidence type="ECO:0000313" key="1">
    <source>
        <dbReference type="EMBL" id="RDY72587.1"/>
    </source>
</evidence>
<dbReference type="RefSeq" id="WP_115893252.1">
    <property type="nucleotide sequence ID" value="NZ_QTLC01000007.1"/>
</dbReference>
<dbReference type="AlphaFoldDB" id="A0A3D8VTK0"/>
<organism evidence="1 2">
    <name type="scientific">Halobacillus trueperi</name>
    <dbReference type="NCBI Taxonomy" id="156205"/>
    <lineage>
        <taxon>Bacteria</taxon>
        <taxon>Bacillati</taxon>
        <taxon>Bacillota</taxon>
        <taxon>Bacilli</taxon>
        <taxon>Bacillales</taxon>
        <taxon>Bacillaceae</taxon>
        <taxon>Halobacillus</taxon>
    </lineage>
</organism>
<protein>
    <submittedName>
        <fullName evidence="1">Uncharacterized protein</fullName>
    </submittedName>
</protein>
<dbReference type="Proteomes" id="UP000257032">
    <property type="component" value="Unassembled WGS sequence"/>
</dbReference>
<comment type="caution">
    <text evidence="1">The sequence shown here is derived from an EMBL/GenBank/DDBJ whole genome shotgun (WGS) entry which is preliminary data.</text>
</comment>